<sequence length="283" mass="31585">MKGRHPQNIRRLIGNTSLRMVLILTSLIVVLPILWVIYTSFKTSAEFLNNPWALPSSLNWSNYANAISKANMGDYFMNSIGVTLGSLGLLFVLIVPAAYALSRFKFKFSKGITMLFMAGLFINCNYIVVPIFMILKDMGLLNNLFVLCIVYAATTMPFNIYLLTGFMQGIAKEYEEAAQIDGCGYWGTLFRVIIPMSKPGFVTIGVFAFMSYWNEYILALTVLKPDHYTLPVGLKNLMEVQKFATDWGAMFAGLVIVMMPTMVFYALVQKKLTSGLSLGGLKG</sequence>
<feature type="domain" description="ABC transmembrane type-1" evidence="8">
    <location>
        <begin position="76"/>
        <end position="268"/>
    </location>
</feature>
<dbReference type="InterPro" id="IPR035906">
    <property type="entry name" value="MetI-like_sf"/>
</dbReference>
<keyword evidence="6 7" id="KW-0472">Membrane</keyword>
<reference evidence="9" key="1">
    <citation type="submission" date="2020-08" db="EMBL/GenBank/DDBJ databases">
        <title>Genome public.</title>
        <authorList>
            <person name="Liu C."/>
            <person name="Sun Q."/>
        </authorList>
    </citation>
    <scope>NUCLEOTIDE SEQUENCE</scope>
    <source>
        <strain evidence="9">NSJ-12</strain>
    </source>
</reference>
<keyword evidence="3" id="KW-1003">Cell membrane</keyword>
<protein>
    <submittedName>
        <fullName evidence="9">Carbohydrate ABC transporter permease</fullName>
    </submittedName>
</protein>
<evidence type="ECO:0000256" key="4">
    <source>
        <dbReference type="ARBA" id="ARBA00022692"/>
    </source>
</evidence>
<dbReference type="EMBL" id="JACRSY010000001">
    <property type="protein sequence ID" value="MBC8578069.1"/>
    <property type="molecule type" value="Genomic_DNA"/>
</dbReference>
<feature type="transmembrane region" description="Helical" evidence="7">
    <location>
        <begin position="113"/>
        <end position="135"/>
    </location>
</feature>
<feature type="transmembrane region" description="Helical" evidence="7">
    <location>
        <begin position="141"/>
        <end position="163"/>
    </location>
</feature>
<feature type="transmembrane region" description="Helical" evidence="7">
    <location>
        <begin position="21"/>
        <end position="41"/>
    </location>
</feature>
<organism evidence="9 10">
    <name type="scientific">Zhenhengia yiwuensis</name>
    <dbReference type="NCBI Taxonomy" id="2763666"/>
    <lineage>
        <taxon>Bacteria</taxon>
        <taxon>Bacillati</taxon>
        <taxon>Bacillota</taxon>
        <taxon>Clostridia</taxon>
        <taxon>Lachnospirales</taxon>
        <taxon>Lachnospiraceae</taxon>
        <taxon>Zhenhengia</taxon>
    </lineage>
</organism>
<dbReference type="GO" id="GO:0055085">
    <property type="term" value="P:transmembrane transport"/>
    <property type="evidence" value="ECO:0007669"/>
    <property type="project" value="InterPro"/>
</dbReference>
<dbReference type="Pfam" id="PF00528">
    <property type="entry name" value="BPD_transp_1"/>
    <property type="match status" value="1"/>
</dbReference>
<comment type="subcellular location">
    <subcellularLocation>
        <location evidence="1 7">Cell membrane</location>
        <topology evidence="1 7">Multi-pass membrane protein</topology>
    </subcellularLocation>
</comment>
<dbReference type="SUPFAM" id="SSF161098">
    <property type="entry name" value="MetI-like"/>
    <property type="match status" value="1"/>
</dbReference>
<dbReference type="InterPro" id="IPR050901">
    <property type="entry name" value="BP-dep_ABC_trans_perm"/>
</dbReference>
<evidence type="ECO:0000256" key="5">
    <source>
        <dbReference type="ARBA" id="ARBA00022989"/>
    </source>
</evidence>
<evidence type="ECO:0000259" key="8">
    <source>
        <dbReference type="PROSITE" id="PS50928"/>
    </source>
</evidence>
<keyword evidence="5 7" id="KW-1133">Transmembrane helix</keyword>
<feature type="transmembrane region" description="Helical" evidence="7">
    <location>
        <begin position="201"/>
        <end position="223"/>
    </location>
</feature>
<dbReference type="Gene3D" id="1.10.3720.10">
    <property type="entry name" value="MetI-like"/>
    <property type="match status" value="1"/>
</dbReference>
<name>A0A926EEI8_9FIRM</name>
<dbReference type="AlphaFoldDB" id="A0A926EEI8"/>
<dbReference type="GO" id="GO:0005886">
    <property type="term" value="C:plasma membrane"/>
    <property type="evidence" value="ECO:0007669"/>
    <property type="project" value="UniProtKB-SubCell"/>
</dbReference>
<evidence type="ECO:0000256" key="2">
    <source>
        <dbReference type="ARBA" id="ARBA00022448"/>
    </source>
</evidence>
<evidence type="ECO:0000313" key="9">
    <source>
        <dbReference type="EMBL" id="MBC8578069.1"/>
    </source>
</evidence>
<comment type="caution">
    <text evidence="9">The sequence shown here is derived from an EMBL/GenBank/DDBJ whole genome shotgun (WGS) entry which is preliminary data.</text>
</comment>
<dbReference type="PANTHER" id="PTHR32243">
    <property type="entry name" value="MALTOSE TRANSPORT SYSTEM PERMEASE-RELATED"/>
    <property type="match status" value="1"/>
</dbReference>
<evidence type="ECO:0000256" key="3">
    <source>
        <dbReference type="ARBA" id="ARBA00022475"/>
    </source>
</evidence>
<gene>
    <name evidence="9" type="ORF">H8718_00760</name>
</gene>
<evidence type="ECO:0000256" key="6">
    <source>
        <dbReference type="ARBA" id="ARBA00023136"/>
    </source>
</evidence>
<proteinExistence type="inferred from homology"/>
<keyword evidence="4 7" id="KW-0812">Transmembrane</keyword>
<comment type="similarity">
    <text evidence="7">Belongs to the binding-protein-dependent transport system permease family.</text>
</comment>
<dbReference type="InterPro" id="IPR000515">
    <property type="entry name" value="MetI-like"/>
</dbReference>
<feature type="transmembrane region" description="Helical" evidence="7">
    <location>
        <begin position="80"/>
        <end position="101"/>
    </location>
</feature>
<accession>A0A926EEI8</accession>
<dbReference type="PANTHER" id="PTHR32243:SF24">
    <property type="entry name" value="DIACETYLCHITOBIOSE UPTAKE SYSTEM PERMEASE PROTEIN NGCG"/>
    <property type="match status" value="1"/>
</dbReference>
<evidence type="ECO:0000256" key="7">
    <source>
        <dbReference type="RuleBase" id="RU363032"/>
    </source>
</evidence>
<dbReference type="RefSeq" id="WP_177671185.1">
    <property type="nucleotide sequence ID" value="NZ_JACRSY010000001.1"/>
</dbReference>
<dbReference type="CDD" id="cd06261">
    <property type="entry name" value="TM_PBP2"/>
    <property type="match status" value="1"/>
</dbReference>
<feature type="transmembrane region" description="Helical" evidence="7">
    <location>
        <begin position="247"/>
        <end position="268"/>
    </location>
</feature>
<evidence type="ECO:0000313" key="10">
    <source>
        <dbReference type="Proteomes" id="UP000655830"/>
    </source>
</evidence>
<keyword evidence="10" id="KW-1185">Reference proteome</keyword>
<evidence type="ECO:0000256" key="1">
    <source>
        <dbReference type="ARBA" id="ARBA00004651"/>
    </source>
</evidence>
<dbReference type="Proteomes" id="UP000655830">
    <property type="component" value="Unassembled WGS sequence"/>
</dbReference>
<dbReference type="PROSITE" id="PS50928">
    <property type="entry name" value="ABC_TM1"/>
    <property type="match status" value="1"/>
</dbReference>
<keyword evidence="2 7" id="KW-0813">Transport</keyword>